<gene>
    <name evidence="11" type="ORF">UW63_C0053G0008</name>
</gene>
<dbReference type="InterPro" id="IPR027417">
    <property type="entry name" value="P-loop_NTPase"/>
</dbReference>
<dbReference type="InterPro" id="IPR008921">
    <property type="entry name" value="DNA_pol3_clamp-load_cplx_C"/>
</dbReference>
<feature type="domain" description="DNA polymerase III delta subunit-like C-terminal" evidence="10">
    <location>
        <begin position="199"/>
        <end position="319"/>
    </location>
</feature>
<dbReference type="Proteomes" id="UP000034154">
    <property type="component" value="Unassembled WGS sequence"/>
</dbReference>
<organism evidence="11 12">
    <name type="scientific">Candidatus Uhrbacteria bacterium GW2011_GWF2_44_350</name>
    <dbReference type="NCBI Taxonomy" id="1619000"/>
    <lineage>
        <taxon>Bacteria</taxon>
        <taxon>Candidatus Uhriibacteriota</taxon>
    </lineage>
</organism>
<dbReference type="Pfam" id="PF21694">
    <property type="entry name" value="DNA_pol3_delta_C"/>
    <property type="match status" value="1"/>
</dbReference>
<evidence type="ECO:0000313" key="12">
    <source>
        <dbReference type="Proteomes" id="UP000034154"/>
    </source>
</evidence>
<protein>
    <recommendedName>
        <fullName evidence="2">DNA polymerase III subunit delta</fullName>
        <ecNumber evidence="1">2.7.7.7</ecNumber>
    </recommendedName>
</protein>
<keyword evidence="3" id="KW-0808">Transferase</keyword>
<dbReference type="GO" id="GO:0009360">
    <property type="term" value="C:DNA polymerase III complex"/>
    <property type="evidence" value="ECO:0007669"/>
    <property type="project" value="InterPro"/>
</dbReference>
<dbReference type="EC" id="2.7.7.7" evidence="1"/>
<dbReference type="AlphaFoldDB" id="A0A0G1LLE8"/>
<dbReference type="GO" id="GO:0006261">
    <property type="term" value="P:DNA-templated DNA replication"/>
    <property type="evidence" value="ECO:0007669"/>
    <property type="project" value="TreeGrafter"/>
</dbReference>
<dbReference type="Pfam" id="PF06144">
    <property type="entry name" value="DNA_pol3_delta"/>
    <property type="match status" value="1"/>
</dbReference>
<keyword evidence="4" id="KW-0548">Nucleotidyltransferase</keyword>
<dbReference type="GO" id="GO:0003887">
    <property type="term" value="F:DNA-directed DNA polymerase activity"/>
    <property type="evidence" value="ECO:0007669"/>
    <property type="project" value="UniProtKB-KW"/>
</dbReference>
<evidence type="ECO:0000256" key="2">
    <source>
        <dbReference type="ARBA" id="ARBA00017703"/>
    </source>
</evidence>
<evidence type="ECO:0000256" key="1">
    <source>
        <dbReference type="ARBA" id="ARBA00012417"/>
    </source>
</evidence>
<dbReference type="GO" id="GO:0003677">
    <property type="term" value="F:DNA binding"/>
    <property type="evidence" value="ECO:0007669"/>
    <property type="project" value="InterPro"/>
</dbReference>
<evidence type="ECO:0000259" key="9">
    <source>
        <dbReference type="Pfam" id="PF06144"/>
    </source>
</evidence>
<name>A0A0G1LLE8_9BACT</name>
<evidence type="ECO:0000256" key="7">
    <source>
        <dbReference type="ARBA" id="ARBA00034754"/>
    </source>
</evidence>
<dbReference type="EMBL" id="LCJB01000053">
    <property type="protein sequence ID" value="KKT69572.1"/>
    <property type="molecule type" value="Genomic_DNA"/>
</dbReference>
<proteinExistence type="inferred from homology"/>
<evidence type="ECO:0000256" key="6">
    <source>
        <dbReference type="ARBA" id="ARBA00022932"/>
    </source>
</evidence>
<evidence type="ECO:0000256" key="8">
    <source>
        <dbReference type="ARBA" id="ARBA00049244"/>
    </source>
</evidence>
<reference evidence="11 12" key="1">
    <citation type="journal article" date="2015" name="Nature">
        <title>rRNA introns, odd ribosomes, and small enigmatic genomes across a large radiation of phyla.</title>
        <authorList>
            <person name="Brown C.T."/>
            <person name="Hug L.A."/>
            <person name="Thomas B.C."/>
            <person name="Sharon I."/>
            <person name="Castelle C.J."/>
            <person name="Singh A."/>
            <person name="Wilkins M.J."/>
            <person name="Williams K.H."/>
            <person name="Banfield J.F."/>
        </authorList>
    </citation>
    <scope>NUCLEOTIDE SEQUENCE [LARGE SCALE GENOMIC DNA]</scope>
</reference>
<evidence type="ECO:0000256" key="5">
    <source>
        <dbReference type="ARBA" id="ARBA00022705"/>
    </source>
</evidence>
<comment type="catalytic activity">
    <reaction evidence="8">
        <text>DNA(n) + a 2'-deoxyribonucleoside 5'-triphosphate = DNA(n+1) + diphosphate</text>
        <dbReference type="Rhea" id="RHEA:22508"/>
        <dbReference type="Rhea" id="RHEA-COMP:17339"/>
        <dbReference type="Rhea" id="RHEA-COMP:17340"/>
        <dbReference type="ChEBI" id="CHEBI:33019"/>
        <dbReference type="ChEBI" id="CHEBI:61560"/>
        <dbReference type="ChEBI" id="CHEBI:173112"/>
        <dbReference type="EC" id="2.7.7.7"/>
    </reaction>
</comment>
<dbReference type="SUPFAM" id="SSF52540">
    <property type="entry name" value="P-loop containing nucleoside triphosphate hydrolases"/>
    <property type="match status" value="1"/>
</dbReference>
<dbReference type="InterPro" id="IPR048466">
    <property type="entry name" value="DNA_pol3_delta-like_C"/>
</dbReference>
<comment type="similarity">
    <text evidence="7">Belongs to the DNA polymerase HolA subunit family.</text>
</comment>
<keyword evidence="6" id="KW-0239">DNA-directed DNA polymerase</keyword>
<dbReference type="InterPro" id="IPR005790">
    <property type="entry name" value="DNA_polIII_delta"/>
</dbReference>
<evidence type="ECO:0000256" key="4">
    <source>
        <dbReference type="ARBA" id="ARBA00022695"/>
    </source>
</evidence>
<dbReference type="SUPFAM" id="SSF48019">
    <property type="entry name" value="post-AAA+ oligomerization domain-like"/>
    <property type="match status" value="1"/>
</dbReference>
<comment type="caution">
    <text evidence="11">The sequence shown here is derived from an EMBL/GenBank/DDBJ whole genome shotgun (WGS) entry which is preliminary data.</text>
</comment>
<dbReference type="PANTHER" id="PTHR34388:SF1">
    <property type="entry name" value="DNA POLYMERASE III SUBUNIT DELTA"/>
    <property type="match status" value="1"/>
</dbReference>
<evidence type="ECO:0000256" key="3">
    <source>
        <dbReference type="ARBA" id="ARBA00022679"/>
    </source>
</evidence>
<dbReference type="PANTHER" id="PTHR34388">
    <property type="entry name" value="DNA POLYMERASE III SUBUNIT DELTA"/>
    <property type="match status" value="1"/>
</dbReference>
<evidence type="ECO:0000313" key="11">
    <source>
        <dbReference type="EMBL" id="KKT69572.1"/>
    </source>
</evidence>
<accession>A0A0G1LLE8</accession>
<sequence>MVILVYGDDSFRAQEKIFELRAAFEKKFDPTGLNLSVFPDAKTGKMDPAEVMRSATSFPFLAERRMVIARDLVASTKKDADWADSLDKIPTSTIFILWETKEPRELERKPLFKKLQTVAEAHFYPFPKLDGAGLSKWTSSRVIKHNGTIAPDALRALIERAGDDLWQLDGEIQKLVAYADDQQIIKPMVDQLVRATFDSQIFALMDAVSARRTSEVLKLLEEERASGAADGYIFSMLLRQIRILLATKNLLEENPRVSKDEAATVLGLHPFVVSKALQQTRGFNLNELQKTHELLYTLDVGMKSGKFNDKISVDLTVVSLLK</sequence>
<evidence type="ECO:0000259" key="10">
    <source>
        <dbReference type="Pfam" id="PF21694"/>
    </source>
</evidence>
<dbReference type="Gene3D" id="3.40.50.300">
    <property type="entry name" value="P-loop containing nucleotide triphosphate hydrolases"/>
    <property type="match status" value="1"/>
</dbReference>
<dbReference type="Gene3D" id="1.20.272.10">
    <property type="match status" value="1"/>
</dbReference>
<keyword evidence="5" id="KW-0235">DNA replication</keyword>
<dbReference type="InterPro" id="IPR010372">
    <property type="entry name" value="DNA_pol3_delta_N"/>
</dbReference>
<dbReference type="NCBIfam" id="TIGR01128">
    <property type="entry name" value="holA"/>
    <property type="match status" value="1"/>
</dbReference>
<dbReference type="Gene3D" id="1.10.8.60">
    <property type="match status" value="1"/>
</dbReference>
<feature type="domain" description="DNA polymerase III delta N-terminal" evidence="9">
    <location>
        <begin position="4"/>
        <end position="117"/>
    </location>
</feature>